<accession>A0A8W8KPX4</accession>
<organism evidence="1 2">
    <name type="scientific">Magallana gigas</name>
    <name type="common">Pacific oyster</name>
    <name type="synonym">Crassostrea gigas</name>
    <dbReference type="NCBI Taxonomy" id="29159"/>
    <lineage>
        <taxon>Eukaryota</taxon>
        <taxon>Metazoa</taxon>
        <taxon>Spiralia</taxon>
        <taxon>Lophotrochozoa</taxon>
        <taxon>Mollusca</taxon>
        <taxon>Bivalvia</taxon>
        <taxon>Autobranchia</taxon>
        <taxon>Pteriomorphia</taxon>
        <taxon>Ostreida</taxon>
        <taxon>Ostreoidea</taxon>
        <taxon>Ostreidae</taxon>
        <taxon>Magallana</taxon>
    </lineage>
</organism>
<dbReference type="AlphaFoldDB" id="A0A8W8KPX4"/>
<dbReference type="EnsemblMetazoa" id="G24808.3">
    <property type="protein sequence ID" value="G24808.3:cds"/>
    <property type="gene ID" value="G24808"/>
</dbReference>
<sequence>MSDFNNNSLSAGRGKALINAITFIKTIERSSPAKETAPLTCICDRKVMTVLCRSCGMTFQGRVRQRCLFHPNSIHLMDLECCPNCRATQIKEFTETEEKRNI</sequence>
<keyword evidence="2" id="KW-1185">Reference proteome</keyword>
<protein>
    <submittedName>
        <fullName evidence="1">Uncharacterized protein</fullName>
    </submittedName>
</protein>
<reference evidence="1" key="1">
    <citation type="submission" date="2022-08" db="UniProtKB">
        <authorList>
            <consortium name="EnsemblMetazoa"/>
        </authorList>
    </citation>
    <scope>IDENTIFICATION</scope>
    <source>
        <strain evidence="1">05x7-T-G4-1.051#20</strain>
    </source>
</reference>
<proteinExistence type="predicted"/>
<dbReference type="EnsemblMetazoa" id="G24808.2">
    <property type="protein sequence ID" value="G24808.2:cds"/>
    <property type="gene ID" value="G24808"/>
</dbReference>
<evidence type="ECO:0000313" key="2">
    <source>
        <dbReference type="Proteomes" id="UP000005408"/>
    </source>
</evidence>
<name>A0A8W8KPX4_MAGGI</name>
<dbReference type="Proteomes" id="UP000005408">
    <property type="component" value="Unassembled WGS sequence"/>
</dbReference>
<evidence type="ECO:0000313" key="1">
    <source>
        <dbReference type="EnsemblMetazoa" id="G24808.2:cds"/>
    </source>
</evidence>
<dbReference type="EnsemblMetazoa" id="G24808.1">
    <property type="protein sequence ID" value="G24808.1:cds"/>
    <property type="gene ID" value="G24808"/>
</dbReference>